<dbReference type="Pfam" id="PF00403">
    <property type="entry name" value="HMA"/>
    <property type="match status" value="1"/>
</dbReference>
<keyword evidence="9" id="KW-1185">Reference proteome</keyword>
<keyword evidence="3" id="KW-0449">Lipoprotein</keyword>
<dbReference type="GO" id="GO:0046872">
    <property type="term" value="F:metal ion binding"/>
    <property type="evidence" value="ECO:0007669"/>
    <property type="project" value="UniProtKB-KW"/>
</dbReference>
<dbReference type="InterPro" id="IPR051863">
    <property type="entry name" value="HIPP"/>
</dbReference>
<dbReference type="OrthoDB" id="785494at2759"/>
<evidence type="ECO:0000256" key="6">
    <source>
        <dbReference type="SAM" id="MobiDB-lite"/>
    </source>
</evidence>
<evidence type="ECO:0000256" key="5">
    <source>
        <dbReference type="ARBA" id="ARBA00024045"/>
    </source>
</evidence>
<dbReference type="SUPFAM" id="SSF55008">
    <property type="entry name" value="HMA, heavy metal-associated domain"/>
    <property type="match status" value="1"/>
</dbReference>
<dbReference type="PROSITE" id="PS50846">
    <property type="entry name" value="HMA_2"/>
    <property type="match status" value="1"/>
</dbReference>
<accession>A0A5P1E4J2</accession>
<dbReference type="EMBL" id="CM007390">
    <property type="protein sequence ID" value="ONK55946.1"/>
    <property type="molecule type" value="Genomic_DNA"/>
</dbReference>
<dbReference type="Gene3D" id="3.30.70.100">
    <property type="match status" value="1"/>
</dbReference>
<dbReference type="InterPro" id="IPR006121">
    <property type="entry name" value="HMA_dom"/>
</dbReference>
<gene>
    <name evidence="8" type="ORF">A4U43_C10F2570</name>
</gene>
<dbReference type="AlphaFoldDB" id="A0A5P1E4J2"/>
<evidence type="ECO:0000256" key="2">
    <source>
        <dbReference type="ARBA" id="ARBA00022723"/>
    </source>
</evidence>
<keyword evidence="4" id="KW-0636">Prenylation</keyword>
<dbReference type="PANTHER" id="PTHR45811:SF49">
    <property type="entry name" value="OS04G0667600 PROTEIN"/>
    <property type="match status" value="1"/>
</dbReference>
<dbReference type="PANTHER" id="PTHR45811">
    <property type="entry name" value="COPPER TRANSPORT PROTEIN FAMILY-RELATED"/>
    <property type="match status" value="1"/>
</dbReference>
<protein>
    <recommendedName>
        <fullName evidence="7">HMA domain-containing protein</fullName>
    </recommendedName>
</protein>
<evidence type="ECO:0000313" key="8">
    <source>
        <dbReference type="EMBL" id="ONK55946.1"/>
    </source>
</evidence>
<feature type="compositionally biased region" description="Basic and acidic residues" evidence="6">
    <location>
        <begin position="71"/>
        <end position="100"/>
    </location>
</feature>
<feature type="region of interest" description="Disordered" evidence="6">
    <location>
        <begin position="67"/>
        <end position="102"/>
    </location>
</feature>
<keyword evidence="2" id="KW-0479">Metal-binding</keyword>
<dbReference type="Gramene" id="ONK55946">
    <property type="protein sequence ID" value="ONK55946"/>
    <property type="gene ID" value="A4U43_C10F2570"/>
</dbReference>
<dbReference type="OMA" id="EPVHVYT"/>
<evidence type="ECO:0000313" key="9">
    <source>
        <dbReference type="Proteomes" id="UP000243459"/>
    </source>
</evidence>
<dbReference type="InterPro" id="IPR036163">
    <property type="entry name" value="HMA_dom_sf"/>
</dbReference>
<name>A0A5P1E4J2_ASPOF</name>
<keyword evidence="1" id="KW-0488">Methylation</keyword>
<evidence type="ECO:0000259" key="7">
    <source>
        <dbReference type="PROSITE" id="PS50846"/>
    </source>
</evidence>
<dbReference type="Proteomes" id="UP000243459">
    <property type="component" value="Chromosome 10"/>
</dbReference>
<feature type="domain" description="HMA" evidence="7">
    <location>
        <begin position="1"/>
        <end position="68"/>
    </location>
</feature>
<evidence type="ECO:0000256" key="1">
    <source>
        <dbReference type="ARBA" id="ARBA00022481"/>
    </source>
</evidence>
<evidence type="ECO:0000256" key="3">
    <source>
        <dbReference type="ARBA" id="ARBA00023288"/>
    </source>
</evidence>
<organism evidence="8 9">
    <name type="scientific">Asparagus officinalis</name>
    <name type="common">Garden asparagus</name>
    <dbReference type="NCBI Taxonomy" id="4686"/>
    <lineage>
        <taxon>Eukaryota</taxon>
        <taxon>Viridiplantae</taxon>
        <taxon>Streptophyta</taxon>
        <taxon>Embryophyta</taxon>
        <taxon>Tracheophyta</taxon>
        <taxon>Spermatophyta</taxon>
        <taxon>Magnoliopsida</taxon>
        <taxon>Liliopsida</taxon>
        <taxon>Asparagales</taxon>
        <taxon>Asparagaceae</taxon>
        <taxon>Asparagoideae</taxon>
        <taxon>Asparagus</taxon>
    </lineage>
</organism>
<proteinExistence type="inferred from homology"/>
<comment type="similarity">
    <text evidence="5">Belongs to the HIPP family.</text>
</comment>
<reference evidence="9" key="1">
    <citation type="journal article" date="2017" name="Nat. Commun.">
        <title>The asparagus genome sheds light on the origin and evolution of a young Y chromosome.</title>
        <authorList>
            <person name="Harkess A."/>
            <person name="Zhou J."/>
            <person name="Xu C."/>
            <person name="Bowers J.E."/>
            <person name="Van der Hulst R."/>
            <person name="Ayyampalayam S."/>
            <person name="Mercati F."/>
            <person name="Riccardi P."/>
            <person name="McKain M.R."/>
            <person name="Kakrana A."/>
            <person name="Tang H."/>
            <person name="Ray J."/>
            <person name="Groenendijk J."/>
            <person name="Arikit S."/>
            <person name="Mathioni S.M."/>
            <person name="Nakano M."/>
            <person name="Shan H."/>
            <person name="Telgmann-Rauber A."/>
            <person name="Kanno A."/>
            <person name="Yue Z."/>
            <person name="Chen H."/>
            <person name="Li W."/>
            <person name="Chen Y."/>
            <person name="Xu X."/>
            <person name="Zhang Y."/>
            <person name="Luo S."/>
            <person name="Chen H."/>
            <person name="Gao J."/>
            <person name="Mao Z."/>
            <person name="Pires J.C."/>
            <person name="Luo M."/>
            <person name="Kudrna D."/>
            <person name="Wing R.A."/>
            <person name="Meyers B.C."/>
            <person name="Yi K."/>
            <person name="Kong H."/>
            <person name="Lavrijsen P."/>
            <person name="Sunseri F."/>
            <person name="Falavigna A."/>
            <person name="Ye Y."/>
            <person name="Leebens-Mack J.H."/>
            <person name="Chen G."/>
        </authorList>
    </citation>
    <scope>NUCLEOTIDE SEQUENCE [LARGE SCALE GENOMIC DNA]</scope>
    <source>
        <strain evidence="9">cv. DH0086</strain>
    </source>
</reference>
<sequence>MKKIVLKVELHDDRAKQKALKAVSSIPGIDSIAADMKEQKLTVTGSVDPVTIVSKLRKLWHTELFSVGPKEAPKKDETKKEEPKGEEGEKKEEPDKKLDPQEQFYQELVKAAYRNYDPHMTANYYVQSAEENPNGCVVA</sequence>
<evidence type="ECO:0000256" key="4">
    <source>
        <dbReference type="ARBA" id="ARBA00023289"/>
    </source>
</evidence>